<dbReference type="InterPro" id="IPR002692">
    <property type="entry name" value="S45"/>
</dbReference>
<evidence type="ECO:0000256" key="4">
    <source>
        <dbReference type="SAM" id="Phobius"/>
    </source>
</evidence>
<dbReference type="Gene3D" id="2.30.120.10">
    <property type="match status" value="1"/>
</dbReference>
<keyword evidence="4" id="KW-0812">Transmembrane</keyword>
<keyword evidence="2" id="KW-0378">Hydrolase</keyword>
<dbReference type="Pfam" id="PF01804">
    <property type="entry name" value="Penicil_amidase"/>
    <property type="match status" value="1"/>
</dbReference>
<dbReference type="Gene3D" id="3.60.20.10">
    <property type="entry name" value="Glutamine Phosphoribosylpyrophosphate, subunit 1, domain 1"/>
    <property type="match status" value="1"/>
</dbReference>
<feature type="transmembrane region" description="Helical" evidence="4">
    <location>
        <begin position="12"/>
        <end position="34"/>
    </location>
</feature>
<dbReference type="RefSeq" id="WP_378931197.1">
    <property type="nucleotide sequence ID" value="NZ_JBHLVO010000002.1"/>
</dbReference>
<comment type="caution">
    <text evidence="5">The sequence shown here is derived from an EMBL/GenBank/DDBJ whole genome shotgun (WGS) entry which is preliminary data.</text>
</comment>
<dbReference type="InterPro" id="IPR043147">
    <property type="entry name" value="Penicillin_amidase_A-knob"/>
</dbReference>
<comment type="similarity">
    <text evidence="1">Belongs to the peptidase S45 family.</text>
</comment>
<dbReference type="InterPro" id="IPR029055">
    <property type="entry name" value="Ntn_hydrolases_N"/>
</dbReference>
<keyword evidence="4" id="KW-0472">Membrane</keyword>
<keyword evidence="4" id="KW-1133">Transmembrane helix</keyword>
<dbReference type="EMBL" id="JBHLVO010000002">
    <property type="protein sequence ID" value="MFC0270780.1"/>
    <property type="molecule type" value="Genomic_DNA"/>
</dbReference>
<accession>A0ABV6GAS7</accession>
<dbReference type="Gene3D" id="1.10.1400.10">
    <property type="match status" value="1"/>
</dbReference>
<dbReference type="PANTHER" id="PTHR34218">
    <property type="entry name" value="PEPTIDASE S45 PENICILLIN AMIDASE"/>
    <property type="match status" value="1"/>
</dbReference>
<organism evidence="5 6">
    <name type="scientific">Metabacillus herbersteinensis</name>
    <dbReference type="NCBI Taxonomy" id="283816"/>
    <lineage>
        <taxon>Bacteria</taxon>
        <taxon>Bacillati</taxon>
        <taxon>Bacillota</taxon>
        <taxon>Bacilli</taxon>
        <taxon>Bacillales</taxon>
        <taxon>Bacillaceae</taxon>
        <taxon>Metabacillus</taxon>
    </lineage>
</organism>
<proteinExistence type="inferred from homology"/>
<evidence type="ECO:0000313" key="6">
    <source>
        <dbReference type="Proteomes" id="UP001589854"/>
    </source>
</evidence>
<dbReference type="SUPFAM" id="SSF56235">
    <property type="entry name" value="N-terminal nucleophile aminohydrolases (Ntn hydrolases)"/>
    <property type="match status" value="1"/>
</dbReference>
<name>A0ABV6GAS7_9BACI</name>
<evidence type="ECO:0000256" key="1">
    <source>
        <dbReference type="ARBA" id="ARBA00006586"/>
    </source>
</evidence>
<reference evidence="5 6" key="1">
    <citation type="submission" date="2024-09" db="EMBL/GenBank/DDBJ databases">
        <authorList>
            <person name="Sun Q."/>
            <person name="Mori K."/>
        </authorList>
    </citation>
    <scope>NUCLEOTIDE SEQUENCE [LARGE SCALE GENOMIC DNA]</scope>
    <source>
        <strain evidence="5 6">CCM 7228</strain>
    </source>
</reference>
<dbReference type="InterPro" id="IPR043146">
    <property type="entry name" value="Penicillin_amidase_N_B-knob"/>
</dbReference>
<gene>
    <name evidence="5" type="ORF">ACFFIX_04850</name>
</gene>
<dbReference type="Proteomes" id="UP001589854">
    <property type="component" value="Unassembled WGS sequence"/>
</dbReference>
<dbReference type="InterPro" id="IPR023343">
    <property type="entry name" value="Penicillin_amidase_dom1"/>
</dbReference>
<sequence>MILQEKRKTKRWVKFFTIIGLVFFLLAGITYTGIQLYLNKSLPVTSGTISLQGLTSPVSITRDNHGVPHIKAENLQALYIAQGYVTAQDRLFQMDLSRRQASGELSEVIGEAALDRDKFFRTFGLRRAAEASYTSYSEEAQEVLEWYADGVNLFMEEAIKENKLPVEFTLLGYVPREWSVIDSLTIGKYMAFDLGGHWEGQAFRYQIMKALPENKALELFPSYPKDGPDIVAAIKDTNLSIEESFANSVIPDEFNGSNNWVVSGSKTKSGEPLLADDPHLSLATPSIWYQSHLQSPEVNVSGVIFAGIPGIILGHNEQIAWGVTNVGPDVQDLYIEKRNQENPHQFLYKEKWEDAEVFEEEIKVKDRKSIDYEVTVTRHGPIISEFAKDTENETALALQWTALQPSNELEAVLQMNQAENWDEFKEALNSFHTPAQNFVFASKDGTIAYRANGKIPIRSKGDGQLPVPGWTGEYEWKDYIPFDELPTIINPEEGFISTANNQVIDESYPYHITNTWAQPYRAERIKDVLESKDNLTVKDMQELQMDQVNLQGEEFVPLLSQSIDESSLTLKEKKALALLSKWDFMDNKDSSAPLLFHHVMNEINEVLFEDEISEELAELFEGKNQIVDQLLREADKGKPGVWITEQGGLSKVMTTALKRSVSELETEYGKNMGHWKWGNEHRISFTHPLSTVSVLKYLFNPETPIPIGGSRVTVQAAGWNSETGLVTHGGSWRFAIDLADIETGYHLVGPGQSGHVKSKWYHDQMKDWANGTYHATKLTDIEGDTLTLVPTK</sequence>
<dbReference type="CDD" id="cd03747">
    <property type="entry name" value="Ntn_PGA_like"/>
    <property type="match status" value="1"/>
</dbReference>
<dbReference type="Gene3D" id="1.10.439.10">
    <property type="entry name" value="Penicillin Amidohydrolase, domain 1"/>
    <property type="match status" value="1"/>
</dbReference>
<dbReference type="PANTHER" id="PTHR34218:SF4">
    <property type="entry name" value="ACYL-HOMOSERINE LACTONE ACYLASE QUIP"/>
    <property type="match status" value="1"/>
</dbReference>
<evidence type="ECO:0000256" key="3">
    <source>
        <dbReference type="ARBA" id="ARBA00023145"/>
    </source>
</evidence>
<dbReference type="PIRSF" id="PIRSF001227">
    <property type="entry name" value="Pen_acylase"/>
    <property type="match status" value="1"/>
</dbReference>
<dbReference type="InterPro" id="IPR014395">
    <property type="entry name" value="Pen/GL7ACA/AHL_acylase"/>
</dbReference>
<evidence type="ECO:0000256" key="2">
    <source>
        <dbReference type="ARBA" id="ARBA00022801"/>
    </source>
</evidence>
<protein>
    <submittedName>
        <fullName evidence="5">Penicillin acylase family protein</fullName>
    </submittedName>
</protein>
<evidence type="ECO:0000313" key="5">
    <source>
        <dbReference type="EMBL" id="MFC0270780.1"/>
    </source>
</evidence>
<keyword evidence="3" id="KW-0865">Zymogen</keyword>
<keyword evidence="6" id="KW-1185">Reference proteome</keyword>